<keyword evidence="12" id="KW-1185">Reference proteome</keyword>
<feature type="region of interest" description="Disordered" evidence="8">
    <location>
        <begin position="33"/>
        <end position="57"/>
    </location>
</feature>
<dbReference type="PANTHER" id="PTHR30582:SF2">
    <property type="entry name" value="L,D-TRANSPEPTIDASE YCIB-RELATED"/>
    <property type="match status" value="1"/>
</dbReference>
<dbReference type="CDD" id="cd13432">
    <property type="entry name" value="LDT_IgD_like_2"/>
    <property type="match status" value="1"/>
</dbReference>
<dbReference type="Gene3D" id="2.60.40.3780">
    <property type="match status" value="1"/>
</dbReference>
<evidence type="ECO:0000256" key="9">
    <source>
        <dbReference type="SAM" id="SignalP"/>
    </source>
</evidence>
<feature type="active site" description="Proton donor/acceptor" evidence="7">
    <location>
        <position position="325"/>
    </location>
</feature>
<feature type="active site" description="Nucleophile" evidence="7">
    <location>
        <position position="343"/>
    </location>
</feature>
<dbReference type="PROSITE" id="PS51257">
    <property type="entry name" value="PROKAR_LIPOPROTEIN"/>
    <property type="match status" value="1"/>
</dbReference>
<dbReference type="SUPFAM" id="SSF141523">
    <property type="entry name" value="L,D-transpeptidase catalytic domain-like"/>
    <property type="match status" value="1"/>
</dbReference>
<keyword evidence="3 7" id="KW-0133">Cell shape</keyword>
<dbReference type="Pfam" id="PF03734">
    <property type="entry name" value="YkuD"/>
    <property type="match status" value="1"/>
</dbReference>
<dbReference type="InterPro" id="IPR005490">
    <property type="entry name" value="LD_TPept_cat_dom"/>
</dbReference>
<dbReference type="InterPro" id="IPR050979">
    <property type="entry name" value="LD-transpeptidase"/>
</dbReference>
<evidence type="ECO:0000256" key="5">
    <source>
        <dbReference type="ARBA" id="ARBA00023315"/>
    </source>
</evidence>
<evidence type="ECO:0000256" key="2">
    <source>
        <dbReference type="ARBA" id="ARBA00022679"/>
    </source>
</evidence>
<dbReference type="CDD" id="cd16913">
    <property type="entry name" value="YkuD_like"/>
    <property type="match status" value="1"/>
</dbReference>
<evidence type="ECO:0000256" key="7">
    <source>
        <dbReference type="PROSITE-ProRule" id="PRU01373"/>
    </source>
</evidence>
<organism evidence="11 12">
    <name type="scientific">Corynebacterium zhongnanshanii</name>
    <dbReference type="NCBI Taxonomy" id="2768834"/>
    <lineage>
        <taxon>Bacteria</taxon>
        <taxon>Bacillati</taxon>
        <taxon>Actinomycetota</taxon>
        <taxon>Actinomycetes</taxon>
        <taxon>Mycobacteriales</taxon>
        <taxon>Corynebacteriaceae</taxon>
        <taxon>Corynebacterium</taxon>
    </lineage>
</organism>
<sequence>MRRIASTHARKAVVATSVAAFLGLTAACTIDRGDSGSHNGDSASHSQGEDGDSIGLTASVKDNAKGVKVTDTISVEGKDMSTVTLTNDEGTEVAGEFNGDKSKWSSTEKLGYNRTYTLTAKSGDKTLKKTFSTTQADYVADSALSPLDQSTVGIAQSVALFFDTPVSNKKAVQDAITVETSNNTEGAFYWLTDQSLRWRPKEFWKPGTEVTVKSNLYGVEVSDGVFGDADREASFTIGDDVRAEVDDATKTMTVTKNGEVIKTMPVSNGRDSAQWATPNGTYTVGDQYDTLTMDSNTYGLAPENGGYVTPVNYATQMSWSGIYIHGAPWSVYAQGNTNTSHGCVNVSDANAQWVYENLKRGDVVIVKNTVGGQLDGHDGLGDWQIPWEEWSKGNA</sequence>
<dbReference type="Gene3D" id="2.40.440.10">
    <property type="entry name" value="L,D-transpeptidase catalytic domain-like"/>
    <property type="match status" value="1"/>
</dbReference>
<dbReference type="PROSITE" id="PS52029">
    <property type="entry name" value="LD_TPASE"/>
    <property type="match status" value="1"/>
</dbReference>
<reference evidence="11 12" key="1">
    <citation type="submission" date="2019-10" db="EMBL/GenBank/DDBJ databases">
        <title>Corynebacterium sp novel species isolated from the respiratory tract of Marmot.</title>
        <authorList>
            <person name="Zhang G."/>
        </authorList>
    </citation>
    <scope>NUCLEOTIDE SEQUENCE [LARGE SCALE GENOMIC DNA]</scope>
    <source>
        <strain evidence="11 12">336</strain>
    </source>
</reference>
<accession>A0ABQ6VE08</accession>
<keyword evidence="5" id="KW-0012">Acyltransferase</keyword>
<protein>
    <submittedName>
        <fullName evidence="11">L,D-transpeptidase</fullName>
    </submittedName>
</protein>
<feature type="domain" description="L,D-TPase catalytic" evidence="10">
    <location>
        <begin position="241"/>
        <end position="367"/>
    </location>
</feature>
<proteinExistence type="predicted"/>
<dbReference type="Pfam" id="PF17964">
    <property type="entry name" value="Big_10"/>
    <property type="match status" value="1"/>
</dbReference>
<comment type="caution">
    <text evidence="11">The sequence shown here is derived from an EMBL/GenBank/DDBJ whole genome shotgun (WGS) entry which is preliminary data.</text>
</comment>
<gene>
    <name evidence="11" type="ORF">F8377_07055</name>
</gene>
<dbReference type="EMBL" id="WBZJ01000002">
    <property type="protein sequence ID" value="KAB3520978.1"/>
    <property type="molecule type" value="Genomic_DNA"/>
</dbReference>
<evidence type="ECO:0000259" key="10">
    <source>
        <dbReference type="PROSITE" id="PS52029"/>
    </source>
</evidence>
<feature type="compositionally biased region" description="Polar residues" evidence="8">
    <location>
        <begin position="36"/>
        <end position="46"/>
    </location>
</feature>
<evidence type="ECO:0000256" key="4">
    <source>
        <dbReference type="ARBA" id="ARBA00022984"/>
    </source>
</evidence>
<dbReference type="InterPro" id="IPR038063">
    <property type="entry name" value="Transpep_catalytic_dom"/>
</dbReference>
<keyword evidence="4 7" id="KW-0573">Peptidoglycan synthesis</keyword>
<dbReference type="PANTHER" id="PTHR30582">
    <property type="entry name" value="L,D-TRANSPEPTIDASE"/>
    <property type="match status" value="1"/>
</dbReference>
<evidence type="ECO:0000313" key="12">
    <source>
        <dbReference type="Proteomes" id="UP000436181"/>
    </source>
</evidence>
<keyword evidence="2" id="KW-0808">Transferase</keyword>
<evidence type="ECO:0000256" key="3">
    <source>
        <dbReference type="ARBA" id="ARBA00022960"/>
    </source>
</evidence>
<feature type="chain" id="PRO_5045435839" evidence="9">
    <location>
        <begin position="27"/>
        <end position="395"/>
    </location>
</feature>
<feature type="signal peptide" evidence="9">
    <location>
        <begin position="1"/>
        <end position="26"/>
    </location>
</feature>
<evidence type="ECO:0000313" key="11">
    <source>
        <dbReference type="EMBL" id="KAB3520978.1"/>
    </source>
</evidence>
<dbReference type="Gene3D" id="2.60.40.3710">
    <property type="match status" value="1"/>
</dbReference>
<dbReference type="InterPro" id="IPR041280">
    <property type="entry name" value="Big_10"/>
</dbReference>
<comment type="pathway">
    <text evidence="1 7">Cell wall biogenesis; peptidoglycan biosynthesis.</text>
</comment>
<evidence type="ECO:0000256" key="1">
    <source>
        <dbReference type="ARBA" id="ARBA00004752"/>
    </source>
</evidence>
<dbReference type="RefSeq" id="WP_151844493.1">
    <property type="nucleotide sequence ID" value="NZ_WBZJ01000002.1"/>
</dbReference>
<dbReference type="Proteomes" id="UP000436181">
    <property type="component" value="Unassembled WGS sequence"/>
</dbReference>
<evidence type="ECO:0000256" key="6">
    <source>
        <dbReference type="ARBA" id="ARBA00023316"/>
    </source>
</evidence>
<keyword evidence="9" id="KW-0732">Signal</keyword>
<keyword evidence="6 7" id="KW-0961">Cell wall biogenesis/degradation</keyword>
<evidence type="ECO:0000256" key="8">
    <source>
        <dbReference type="SAM" id="MobiDB-lite"/>
    </source>
</evidence>
<name>A0ABQ6VE08_9CORY</name>